<dbReference type="Proteomes" id="UP001497516">
    <property type="component" value="Chromosome 2"/>
</dbReference>
<evidence type="ECO:0000313" key="2">
    <source>
        <dbReference type="EMBL" id="CAL1368007.1"/>
    </source>
</evidence>
<keyword evidence="3" id="KW-1185">Reference proteome</keyword>
<dbReference type="EMBL" id="OZ034815">
    <property type="protein sequence ID" value="CAL1368007.1"/>
    <property type="molecule type" value="Genomic_DNA"/>
</dbReference>
<protein>
    <submittedName>
        <fullName evidence="2">Uncharacterized protein</fullName>
    </submittedName>
</protein>
<organism evidence="2 3">
    <name type="scientific">Linum trigynum</name>
    <dbReference type="NCBI Taxonomy" id="586398"/>
    <lineage>
        <taxon>Eukaryota</taxon>
        <taxon>Viridiplantae</taxon>
        <taxon>Streptophyta</taxon>
        <taxon>Embryophyta</taxon>
        <taxon>Tracheophyta</taxon>
        <taxon>Spermatophyta</taxon>
        <taxon>Magnoliopsida</taxon>
        <taxon>eudicotyledons</taxon>
        <taxon>Gunneridae</taxon>
        <taxon>Pentapetalae</taxon>
        <taxon>rosids</taxon>
        <taxon>fabids</taxon>
        <taxon>Malpighiales</taxon>
        <taxon>Linaceae</taxon>
        <taxon>Linum</taxon>
    </lineage>
</organism>
<evidence type="ECO:0000256" key="1">
    <source>
        <dbReference type="SAM" id="MobiDB-lite"/>
    </source>
</evidence>
<proteinExistence type="predicted"/>
<reference evidence="2 3" key="1">
    <citation type="submission" date="2024-04" db="EMBL/GenBank/DDBJ databases">
        <authorList>
            <person name="Fracassetti M."/>
        </authorList>
    </citation>
    <scope>NUCLEOTIDE SEQUENCE [LARGE SCALE GENOMIC DNA]</scope>
</reference>
<evidence type="ECO:0000313" key="3">
    <source>
        <dbReference type="Proteomes" id="UP001497516"/>
    </source>
</evidence>
<gene>
    <name evidence="2" type="ORF">LTRI10_LOCUS11370</name>
</gene>
<dbReference type="AlphaFoldDB" id="A0AAV2D5M1"/>
<feature type="compositionally biased region" description="Low complexity" evidence="1">
    <location>
        <begin position="64"/>
        <end position="76"/>
    </location>
</feature>
<accession>A0AAV2D5M1</accession>
<feature type="compositionally biased region" description="Polar residues" evidence="1">
    <location>
        <begin position="1"/>
        <end position="14"/>
    </location>
</feature>
<sequence length="120" mass="12879">MGQTNLNPTTQQSNDKPEAAEGARPSLQHASNARPGMRQQTVLVQSKAKNKATNPGPQERLGSTTNNKQNNTIQNKDAPAQTDQTADEERPARGKLGELNEHLAKEGAGRCQANVVLLPC</sequence>
<feature type="region of interest" description="Disordered" evidence="1">
    <location>
        <begin position="1"/>
        <end position="95"/>
    </location>
</feature>
<name>A0AAV2D5M1_9ROSI</name>